<feature type="domain" description="Sulfotransferase" evidence="1">
    <location>
        <begin position="38"/>
        <end position="290"/>
    </location>
</feature>
<organism evidence="2 3">
    <name type="scientific">Thermodesulfatator indicus (strain DSM 15286 / JCM 11887 / CIR29812)</name>
    <dbReference type="NCBI Taxonomy" id="667014"/>
    <lineage>
        <taxon>Bacteria</taxon>
        <taxon>Pseudomonadati</taxon>
        <taxon>Thermodesulfobacteriota</taxon>
        <taxon>Thermodesulfobacteria</taxon>
        <taxon>Thermodesulfobacteriales</taxon>
        <taxon>Thermodesulfatatoraceae</taxon>
        <taxon>Thermodesulfatator</taxon>
    </lineage>
</organism>
<sequence length="329" mass="39707">MHKVDNSLLKIKEIYWRIYNQYLLNYKKIEDNHSIDGTILIVGSARSGTTWLGDVCAKILNARPIFEPFIMNKKYEFYFSCSLFKRSWNRKKHENLLMNYSPYISSRKYISSKLYKQIENILKGKVRSQWTDRDVDFRKKYKKRVIKEVRANLMIKFIANEWQKIKIIWIIRNPYNVIKSQIYLSKRYSWSFDLDDNLLKQKFLIKDWLCPFLIFIKKSKTLPERLMHRWCIENYVPFSQKVYELPNVLLVSYERLVSSEKEWRKLFSFLGISISYNELQKYLNKPSHTSIRRSTEDMNQILKEACYSESVLDKILILYGLDNLITNNK</sequence>
<protein>
    <recommendedName>
        <fullName evidence="1">Sulfotransferase domain-containing protein</fullName>
    </recommendedName>
</protein>
<dbReference type="InterPro" id="IPR027417">
    <property type="entry name" value="P-loop_NTPase"/>
</dbReference>
<dbReference type="InParanoid" id="F8ABL4"/>
<dbReference type="STRING" id="667014.Thein_1756"/>
<evidence type="ECO:0000259" key="1">
    <source>
        <dbReference type="Pfam" id="PF00685"/>
    </source>
</evidence>
<name>F8ABL4_THEID</name>
<dbReference type="HOGENOM" id="CLU_079598_0_0_0"/>
<dbReference type="EMBL" id="CP002683">
    <property type="protein sequence ID" value="AEH45613.1"/>
    <property type="molecule type" value="Genomic_DNA"/>
</dbReference>
<dbReference type="InterPro" id="IPR000863">
    <property type="entry name" value="Sulfotransferase_dom"/>
</dbReference>
<dbReference type="RefSeq" id="WP_013908353.1">
    <property type="nucleotide sequence ID" value="NC_015681.1"/>
</dbReference>
<keyword evidence="3" id="KW-1185">Reference proteome</keyword>
<dbReference type="SUPFAM" id="SSF52540">
    <property type="entry name" value="P-loop containing nucleoside triphosphate hydrolases"/>
    <property type="match status" value="1"/>
</dbReference>
<dbReference type="GO" id="GO:0008146">
    <property type="term" value="F:sulfotransferase activity"/>
    <property type="evidence" value="ECO:0007669"/>
    <property type="project" value="InterPro"/>
</dbReference>
<evidence type="ECO:0000313" key="2">
    <source>
        <dbReference type="EMBL" id="AEH45613.1"/>
    </source>
</evidence>
<accession>F8ABL4</accession>
<dbReference type="Proteomes" id="UP000006793">
    <property type="component" value="Chromosome"/>
</dbReference>
<dbReference type="AlphaFoldDB" id="F8ABL4"/>
<dbReference type="PATRIC" id="fig|667014.3.peg.1807"/>
<dbReference type="Gene3D" id="3.40.50.300">
    <property type="entry name" value="P-loop containing nucleotide triphosphate hydrolases"/>
    <property type="match status" value="1"/>
</dbReference>
<dbReference type="Pfam" id="PF00685">
    <property type="entry name" value="Sulfotransfer_1"/>
    <property type="match status" value="1"/>
</dbReference>
<proteinExistence type="predicted"/>
<reference evidence="3" key="1">
    <citation type="submission" date="2011-04" db="EMBL/GenBank/DDBJ databases">
        <title>The complete genome of Thermodesulfatator indicus DSM 15286.</title>
        <authorList>
            <person name="Lucas S."/>
            <person name="Copeland A."/>
            <person name="Lapidus A."/>
            <person name="Bruce D."/>
            <person name="Goodwin L."/>
            <person name="Pitluck S."/>
            <person name="Peters L."/>
            <person name="Kyrpides N."/>
            <person name="Mavromatis K."/>
            <person name="Pagani I."/>
            <person name="Ivanova N."/>
            <person name="Saunders L."/>
            <person name="Detter J.C."/>
            <person name="Tapia R."/>
            <person name="Han C."/>
            <person name="Land M."/>
            <person name="Hauser L."/>
            <person name="Markowitz V."/>
            <person name="Cheng J.-F."/>
            <person name="Hugenholtz P."/>
            <person name="Woyke T."/>
            <person name="Wu D."/>
            <person name="Spring S."/>
            <person name="Schroeder M."/>
            <person name="Brambilla E."/>
            <person name="Klenk H.-P."/>
            <person name="Eisen J.A."/>
        </authorList>
    </citation>
    <scope>NUCLEOTIDE SEQUENCE [LARGE SCALE GENOMIC DNA]</scope>
    <source>
        <strain evidence="3">DSM 15286 / JCM 11887 / CIR29812</strain>
    </source>
</reference>
<gene>
    <name evidence="2" type="ordered locus">Thein_1756</name>
</gene>
<dbReference type="PaxDb" id="667014-Thein_1756"/>
<dbReference type="eggNOG" id="ENOG502Z8TY">
    <property type="taxonomic scope" value="Bacteria"/>
</dbReference>
<dbReference type="KEGG" id="tid:Thein_1756"/>
<reference evidence="2 3" key="2">
    <citation type="journal article" date="2012" name="Stand. Genomic Sci.">
        <title>Complete genome sequence of the thermophilic sulfate-reducing ocean bacterium Thermodesulfatator indicus type strain (CIR29812(T)).</title>
        <authorList>
            <person name="Anderson I."/>
            <person name="Saunders E."/>
            <person name="Lapidus A."/>
            <person name="Nolan M."/>
            <person name="Lucas S."/>
            <person name="Tice H."/>
            <person name="Del Rio T.G."/>
            <person name="Cheng J.F."/>
            <person name="Han C."/>
            <person name="Tapia R."/>
            <person name="Goodwin L.A."/>
            <person name="Pitluck S."/>
            <person name="Liolios K."/>
            <person name="Mavromatis K."/>
            <person name="Pagani I."/>
            <person name="Ivanova N."/>
            <person name="Mikhailova N."/>
            <person name="Pati A."/>
            <person name="Chen A."/>
            <person name="Palaniappan K."/>
            <person name="Land M."/>
            <person name="Hauser L."/>
            <person name="Jeffries C.D."/>
            <person name="Chang Y.J."/>
            <person name="Brambilla E.M."/>
            <person name="Rohde M."/>
            <person name="Spring S."/>
            <person name="Goker M."/>
            <person name="Detter J.C."/>
            <person name="Woyke T."/>
            <person name="Bristow J."/>
            <person name="Eisen J.A."/>
            <person name="Markowitz V."/>
            <person name="Hugenholtz P."/>
            <person name="Kyrpides N.C."/>
            <person name="Klenk H.P."/>
        </authorList>
    </citation>
    <scope>NUCLEOTIDE SEQUENCE [LARGE SCALE GENOMIC DNA]</scope>
    <source>
        <strain evidence="3">DSM 15286 / JCM 11887 / CIR29812</strain>
    </source>
</reference>
<evidence type="ECO:0000313" key="3">
    <source>
        <dbReference type="Proteomes" id="UP000006793"/>
    </source>
</evidence>
<dbReference type="OrthoDB" id="7861019at2"/>